<evidence type="ECO:0000256" key="2">
    <source>
        <dbReference type="SAM" id="Phobius"/>
    </source>
</evidence>
<gene>
    <name evidence="3" type="ORF">GCM10010885_08910</name>
</gene>
<evidence type="ECO:0000313" key="3">
    <source>
        <dbReference type="EMBL" id="GGJ01919.1"/>
    </source>
</evidence>
<keyword evidence="2" id="KW-1133">Transmembrane helix</keyword>
<protein>
    <submittedName>
        <fullName evidence="3">Uncharacterized protein</fullName>
    </submittedName>
</protein>
<keyword evidence="2" id="KW-0472">Membrane</keyword>
<dbReference type="EMBL" id="BMOY01000009">
    <property type="protein sequence ID" value="GGJ01919.1"/>
    <property type="molecule type" value="Genomic_DNA"/>
</dbReference>
<evidence type="ECO:0000256" key="1">
    <source>
        <dbReference type="SAM" id="MobiDB-lite"/>
    </source>
</evidence>
<dbReference type="AlphaFoldDB" id="A0A917K8B5"/>
<keyword evidence="2" id="KW-0812">Transmembrane</keyword>
<organism evidence="3 4">
    <name type="scientific">Alicyclobacillus cellulosilyticus</name>
    <dbReference type="NCBI Taxonomy" id="1003997"/>
    <lineage>
        <taxon>Bacteria</taxon>
        <taxon>Bacillati</taxon>
        <taxon>Bacillota</taxon>
        <taxon>Bacilli</taxon>
        <taxon>Bacillales</taxon>
        <taxon>Alicyclobacillaceae</taxon>
        <taxon>Alicyclobacillus</taxon>
    </lineage>
</organism>
<keyword evidence="4" id="KW-1185">Reference proteome</keyword>
<evidence type="ECO:0000313" key="4">
    <source>
        <dbReference type="Proteomes" id="UP000637695"/>
    </source>
</evidence>
<proteinExistence type="predicted"/>
<reference evidence="3" key="2">
    <citation type="submission" date="2020-09" db="EMBL/GenBank/DDBJ databases">
        <authorList>
            <person name="Sun Q."/>
            <person name="Ohkuma M."/>
        </authorList>
    </citation>
    <scope>NUCLEOTIDE SEQUENCE</scope>
    <source>
        <strain evidence="3">JCM 18487</strain>
    </source>
</reference>
<dbReference type="Proteomes" id="UP000637695">
    <property type="component" value="Unassembled WGS sequence"/>
</dbReference>
<accession>A0A917K8B5</accession>
<feature type="region of interest" description="Disordered" evidence="1">
    <location>
        <begin position="164"/>
        <end position="195"/>
    </location>
</feature>
<reference evidence="3" key="1">
    <citation type="journal article" date="2014" name="Int. J. Syst. Evol. Microbiol.">
        <title>Complete genome sequence of Corynebacterium casei LMG S-19264T (=DSM 44701T), isolated from a smear-ripened cheese.</title>
        <authorList>
            <consortium name="US DOE Joint Genome Institute (JGI-PGF)"/>
            <person name="Walter F."/>
            <person name="Albersmeier A."/>
            <person name="Kalinowski J."/>
            <person name="Ruckert C."/>
        </authorList>
    </citation>
    <scope>NUCLEOTIDE SEQUENCE</scope>
    <source>
        <strain evidence="3">JCM 18487</strain>
    </source>
</reference>
<sequence>MVEHAKIDEQGKAGSGQWLFPRAGSLPGLFGGTMGLMSWIVVAVVAALLIAAYIGLFLYARKRQKAFDEQYAALKERREVFVLNKKVVRESPRAKGILKYAKFKTYQVTGRVVVSQNVRGVQVNRMQVMTFHTTKQEFDKIQPNRKYKMDIAGNYIGFVVAPPPAKRQGAKPGDNGTKQGSWWRRMLGRGELRRK</sequence>
<comment type="caution">
    <text evidence="3">The sequence shown here is derived from an EMBL/GenBank/DDBJ whole genome shotgun (WGS) entry which is preliminary data.</text>
</comment>
<feature type="transmembrane region" description="Helical" evidence="2">
    <location>
        <begin position="36"/>
        <end position="60"/>
    </location>
</feature>
<name>A0A917K8B5_9BACL</name>